<accession>A0A8C2C3V0</accession>
<comment type="similarity">
    <text evidence="1">Belongs to the TRAFAC class TrmE-Era-EngA-EngB-Septin-like GTPase superfamily. AIG1/Toc34/Toc159-like paraseptin GTPase family. IAN subfamily.</text>
</comment>
<proteinExistence type="inferred from homology"/>
<dbReference type="InterPro" id="IPR045058">
    <property type="entry name" value="GIMA/IAN/Toc"/>
</dbReference>
<evidence type="ECO:0000256" key="3">
    <source>
        <dbReference type="ARBA" id="ARBA00023134"/>
    </source>
</evidence>
<protein>
    <submittedName>
        <fullName evidence="5">Si:dkey-42l16.1</fullName>
    </submittedName>
</protein>
<dbReference type="Gene3D" id="3.40.50.300">
    <property type="entry name" value="P-loop containing nucleotide triphosphate hydrolases"/>
    <property type="match status" value="1"/>
</dbReference>
<evidence type="ECO:0000256" key="1">
    <source>
        <dbReference type="ARBA" id="ARBA00008535"/>
    </source>
</evidence>
<dbReference type="InterPro" id="IPR006703">
    <property type="entry name" value="G_AIG1"/>
</dbReference>
<dbReference type="Proteomes" id="UP000694701">
    <property type="component" value="Unplaced"/>
</dbReference>
<dbReference type="GO" id="GO:0005525">
    <property type="term" value="F:GTP binding"/>
    <property type="evidence" value="ECO:0007669"/>
    <property type="project" value="UniProtKB-KW"/>
</dbReference>
<dbReference type="Ensembl" id="ENSCCRT00020006518.1">
    <property type="protein sequence ID" value="ENSCCRP00020005763.1"/>
    <property type="gene ID" value="ENSCCRG00020003266.1"/>
</dbReference>
<feature type="domain" description="AIG1-type G" evidence="4">
    <location>
        <begin position="63"/>
        <end position="221"/>
    </location>
</feature>
<reference evidence="5" key="1">
    <citation type="submission" date="2025-08" db="UniProtKB">
        <authorList>
            <consortium name="Ensembl"/>
        </authorList>
    </citation>
    <scope>IDENTIFICATION</scope>
</reference>
<dbReference type="AlphaFoldDB" id="A0A8C2C3V0"/>
<dbReference type="PANTHER" id="PTHR10903:SF188">
    <property type="entry name" value="GTPASE IMAP FAMILY MEMBER 2-LIKE-RELATED"/>
    <property type="match status" value="1"/>
</dbReference>
<evidence type="ECO:0000313" key="6">
    <source>
        <dbReference type="Proteomes" id="UP000694701"/>
    </source>
</evidence>
<dbReference type="PANTHER" id="PTHR10903">
    <property type="entry name" value="GTPASE, IMAP FAMILY MEMBER-RELATED"/>
    <property type="match status" value="1"/>
</dbReference>
<evidence type="ECO:0000259" key="4">
    <source>
        <dbReference type="Pfam" id="PF04548"/>
    </source>
</evidence>
<organism evidence="5 6">
    <name type="scientific">Cyprinus carpio</name>
    <name type="common">Common carp</name>
    <dbReference type="NCBI Taxonomy" id="7962"/>
    <lineage>
        <taxon>Eukaryota</taxon>
        <taxon>Metazoa</taxon>
        <taxon>Chordata</taxon>
        <taxon>Craniata</taxon>
        <taxon>Vertebrata</taxon>
        <taxon>Euteleostomi</taxon>
        <taxon>Actinopterygii</taxon>
        <taxon>Neopterygii</taxon>
        <taxon>Teleostei</taxon>
        <taxon>Ostariophysi</taxon>
        <taxon>Cypriniformes</taxon>
        <taxon>Cyprinidae</taxon>
        <taxon>Cyprininae</taxon>
        <taxon>Cyprinus</taxon>
    </lineage>
</organism>
<evidence type="ECO:0000256" key="2">
    <source>
        <dbReference type="ARBA" id="ARBA00022741"/>
    </source>
</evidence>
<keyword evidence="2" id="KW-0547">Nucleotide-binding</keyword>
<dbReference type="Pfam" id="PF04548">
    <property type="entry name" value="AIG1"/>
    <property type="match status" value="1"/>
</dbReference>
<keyword evidence="3" id="KW-0342">GTP-binding</keyword>
<sequence>MSLVFMLQYIDESENGSSVFILDHPLTIVFFGNSAAVQYQHENFLLGEIQPNFENVAISRTVLLQMKKSGCHVSVINLIGLHETALDLDALTDKLVNENEIIAFIFVVRLGQLTDADKMGLEWLQRVFGDRVLQFVMILFTYESEEESDSIIDDLKKNSALERLIEKCGGRFHTCSKNMNNKSEMRDLMNRIENMFTDNKQQSYTSEMYNTAFREREDLQNRTSQSDYHTVIGKTMHCTLMKEKRQTQRVSECRVKIEHEKEVRKNSMNVDIQLIKIFFKGIVHPKMKILSLITHPHVVPNP</sequence>
<evidence type="ECO:0000313" key="5">
    <source>
        <dbReference type="Ensembl" id="ENSCCRP00020005763.1"/>
    </source>
</evidence>
<name>A0A8C2C3V0_CYPCA</name>
<dbReference type="InterPro" id="IPR027417">
    <property type="entry name" value="P-loop_NTPase"/>
</dbReference>